<dbReference type="AlphaFoldDB" id="A0A0E3K089"/>
<gene>
    <name evidence="1" type="ORF">CSCA_2687</name>
</gene>
<accession>A0A0E3K089</accession>
<proteinExistence type="predicted"/>
<dbReference type="EMBL" id="CP009933">
    <property type="protein sequence ID" value="AKA69812.1"/>
    <property type="molecule type" value="Genomic_DNA"/>
</dbReference>
<protein>
    <submittedName>
        <fullName evidence="1">Uncharacterized protein</fullName>
    </submittedName>
</protein>
<dbReference type="Proteomes" id="UP000033115">
    <property type="component" value="Chromosome"/>
</dbReference>
<organism evidence="1 2">
    <name type="scientific">Clostridium scatologenes</name>
    <dbReference type="NCBI Taxonomy" id="1548"/>
    <lineage>
        <taxon>Bacteria</taxon>
        <taxon>Bacillati</taxon>
        <taxon>Bacillota</taxon>
        <taxon>Clostridia</taxon>
        <taxon>Eubacteriales</taxon>
        <taxon>Clostridiaceae</taxon>
        <taxon>Clostridium</taxon>
    </lineage>
</organism>
<dbReference type="HOGENOM" id="CLU_2092584_0_0_9"/>
<dbReference type="RefSeq" id="WP_029161591.1">
    <property type="nucleotide sequence ID" value="NZ_CP009933.1"/>
</dbReference>
<keyword evidence="2" id="KW-1185">Reference proteome</keyword>
<reference evidence="1 2" key="1">
    <citation type="journal article" date="2015" name="J. Biotechnol.">
        <title>Complete genome sequence of a malodorant-producing acetogen, Clostridium scatologenes ATCC 25775(T).</title>
        <authorList>
            <person name="Zhu Z."/>
            <person name="Guo T."/>
            <person name="Zheng H."/>
            <person name="Song T."/>
            <person name="Ouyang P."/>
            <person name="Xie J."/>
        </authorList>
    </citation>
    <scope>NUCLEOTIDE SEQUENCE [LARGE SCALE GENOMIC DNA]</scope>
    <source>
        <strain evidence="1 2">ATCC 25775</strain>
    </source>
</reference>
<dbReference type="KEGG" id="csq:CSCA_2687"/>
<evidence type="ECO:0000313" key="1">
    <source>
        <dbReference type="EMBL" id="AKA69812.1"/>
    </source>
</evidence>
<dbReference type="STRING" id="1548.CSCA_2687"/>
<name>A0A0E3K089_CLOSL</name>
<evidence type="ECO:0000313" key="2">
    <source>
        <dbReference type="Proteomes" id="UP000033115"/>
    </source>
</evidence>
<sequence length="116" mass="13827">MINEDEKLFETLSLFHIDSNHYTNQLIKEGYLDKGLGHTKKADEFIKRFYDEKKDIVFSMIKEHKLYFGFREKIKESTKIKSTDALDKIAYMLHEEGKLIVEKDNIFPNCIDYKVK</sequence>